<keyword evidence="5" id="KW-1185">Reference proteome</keyword>
<feature type="transmembrane region" description="Helical" evidence="1">
    <location>
        <begin position="324"/>
        <end position="341"/>
    </location>
</feature>
<keyword evidence="1" id="KW-0472">Membrane</keyword>
<accession>A0A1I7MWH7</accession>
<evidence type="ECO:0000256" key="1">
    <source>
        <dbReference type="SAM" id="Phobius"/>
    </source>
</evidence>
<feature type="transmembrane region" description="Helical" evidence="1">
    <location>
        <begin position="163"/>
        <end position="179"/>
    </location>
</feature>
<dbReference type="InterPro" id="IPR058671">
    <property type="entry name" value="DUF6311_C"/>
</dbReference>
<organism evidence="4 5">
    <name type="scientific">Devosia crocina</name>
    <dbReference type="NCBI Taxonomy" id="429728"/>
    <lineage>
        <taxon>Bacteria</taxon>
        <taxon>Pseudomonadati</taxon>
        <taxon>Pseudomonadota</taxon>
        <taxon>Alphaproteobacteria</taxon>
        <taxon>Hyphomicrobiales</taxon>
        <taxon>Devosiaceae</taxon>
        <taxon>Devosia</taxon>
    </lineage>
</organism>
<dbReference type="EMBL" id="FPCK01000001">
    <property type="protein sequence ID" value="SFV26750.1"/>
    <property type="molecule type" value="Genomic_DNA"/>
</dbReference>
<feature type="transmembrane region" description="Helical" evidence="1">
    <location>
        <begin position="191"/>
        <end position="219"/>
    </location>
</feature>
<evidence type="ECO:0008006" key="6">
    <source>
        <dbReference type="Google" id="ProtNLM"/>
    </source>
</evidence>
<feature type="domain" description="DUF6311" evidence="3">
    <location>
        <begin position="435"/>
        <end position="537"/>
    </location>
</feature>
<gene>
    <name evidence="4" type="ORF">SAMN05216456_0100</name>
</gene>
<evidence type="ECO:0000313" key="4">
    <source>
        <dbReference type="EMBL" id="SFV26750.1"/>
    </source>
</evidence>
<keyword evidence="1" id="KW-0812">Transmembrane</keyword>
<evidence type="ECO:0000259" key="3">
    <source>
        <dbReference type="Pfam" id="PF25853"/>
    </source>
</evidence>
<feature type="domain" description="DUF6311" evidence="2">
    <location>
        <begin position="23"/>
        <end position="412"/>
    </location>
</feature>
<dbReference type="STRING" id="429728.SAMN05216456_0100"/>
<dbReference type="AlphaFoldDB" id="A0A1I7MWH7"/>
<protein>
    <recommendedName>
        <fullName evidence="6">4-amino-4-deoxy-L-arabinose transferase</fullName>
    </recommendedName>
</protein>
<dbReference type="Pfam" id="PF19830">
    <property type="entry name" value="DUF6311"/>
    <property type="match status" value="1"/>
</dbReference>
<evidence type="ECO:0000313" key="5">
    <source>
        <dbReference type="Proteomes" id="UP000199074"/>
    </source>
</evidence>
<keyword evidence="1" id="KW-1133">Transmembrane helix</keyword>
<feature type="transmembrane region" description="Helical" evidence="1">
    <location>
        <begin position="373"/>
        <end position="390"/>
    </location>
</feature>
<dbReference type="OrthoDB" id="1814621at2"/>
<proteinExistence type="predicted"/>
<feature type="transmembrane region" description="Helical" evidence="1">
    <location>
        <begin position="113"/>
        <end position="132"/>
    </location>
</feature>
<dbReference type="Pfam" id="PF25853">
    <property type="entry name" value="DUF6311_C"/>
    <property type="match status" value="1"/>
</dbReference>
<feature type="transmembrane region" description="Helical" evidence="1">
    <location>
        <begin position="16"/>
        <end position="34"/>
    </location>
</feature>
<feature type="transmembrane region" description="Helical" evidence="1">
    <location>
        <begin position="294"/>
        <end position="312"/>
    </location>
</feature>
<feature type="transmembrane region" description="Helical" evidence="1">
    <location>
        <begin position="139"/>
        <end position="157"/>
    </location>
</feature>
<feature type="transmembrane region" description="Helical" evidence="1">
    <location>
        <begin position="231"/>
        <end position="257"/>
    </location>
</feature>
<reference evidence="4 5" key="1">
    <citation type="submission" date="2016-10" db="EMBL/GenBank/DDBJ databases">
        <authorList>
            <person name="de Groot N.N."/>
        </authorList>
    </citation>
    <scope>NUCLEOTIDE SEQUENCE [LARGE SCALE GENOMIC DNA]</scope>
    <source>
        <strain evidence="4 5">IPL20</strain>
    </source>
</reference>
<sequence length="540" mass="59783">MHRRALALIHTHKVDLAGFVFSCVFGALFCWLITPPGFIAGVSSYWQTQLEDIAQYLSGYKAFMAAPWSLPLLSIPSLNWPQGTTLTFVDAIPLFSLGMKMLGTVLPIPDNPLGLWVALCFTLQGGAAWILGRHVAGRDYGLVLLAVALCVMMPSLSARMGHLSLQAHFILLLALTLYVRTIRLDRPSIGWWTLLILFSFYTNFYLTAMALAVMAASAGDRTLRMRRWMPLLAYAIPLVALLLSVPLMLGTAFGSAVPDTGFGHYSMNVLSPIGYGWFIRLPFFVAGTEGQYEGYNYLGLGLIVLLGFAFWHRRKKGPDGQLRFGPFFMTALVLCTIYALSNEVYLSDIHLVQWDVPGSLIPLFEAFRSSGRFFWVVTYAAIVFGLLRLSHLGVRTRTMMIVAVLAVQVGDLAPTYASIKQSLDREPNILADLGEWNAALEGVTTIHAFPKFKCPGGYAREVLPLQMVAAEGGYNLTTGFISRYGADCDAVEREIASSDPLTSVYVFAHTHYLDDQIQSFMPANAQCQKLEIWTLCRIPQ</sequence>
<dbReference type="Proteomes" id="UP000199074">
    <property type="component" value="Unassembled WGS sequence"/>
</dbReference>
<name>A0A1I7MWH7_9HYPH</name>
<dbReference type="RefSeq" id="WP_092419443.1">
    <property type="nucleotide sequence ID" value="NZ_FPCK01000001.1"/>
</dbReference>
<dbReference type="InterPro" id="IPR046278">
    <property type="entry name" value="DUF6311"/>
</dbReference>
<evidence type="ECO:0000259" key="2">
    <source>
        <dbReference type="Pfam" id="PF19830"/>
    </source>
</evidence>